<dbReference type="PANTHER" id="PTHR19328:SF75">
    <property type="entry name" value="ALDOSE SUGAR DEHYDROGENASE YLII"/>
    <property type="match status" value="1"/>
</dbReference>
<dbReference type="OrthoDB" id="9770043at2"/>
<dbReference type="Gene3D" id="2.120.10.30">
    <property type="entry name" value="TolB, C-terminal domain"/>
    <property type="match status" value="1"/>
</dbReference>
<dbReference type="InterPro" id="IPR012938">
    <property type="entry name" value="Glc/Sorbosone_DH"/>
</dbReference>
<evidence type="ECO:0000313" key="4">
    <source>
        <dbReference type="Proteomes" id="UP000320359"/>
    </source>
</evidence>
<dbReference type="InterPro" id="IPR011041">
    <property type="entry name" value="Quinoprot_gluc/sorb_DH_b-prop"/>
</dbReference>
<dbReference type="AlphaFoldDB" id="A0A552WZ51"/>
<name>A0A552WZ51_9GAMM</name>
<dbReference type="Pfam" id="PF07995">
    <property type="entry name" value="GSDH"/>
    <property type="match status" value="1"/>
</dbReference>
<dbReference type="RefSeq" id="WP_143236614.1">
    <property type="nucleotide sequence ID" value="NZ_VJWL01000005.1"/>
</dbReference>
<gene>
    <name evidence="3" type="ORF">FM042_11630</name>
</gene>
<accession>A0A552WZ51</accession>
<proteinExistence type="predicted"/>
<keyword evidence="4" id="KW-1185">Reference proteome</keyword>
<feature type="signal peptide" evidence="1">
    <location>
        <begin position="1"/>
        <end position="27"/>
    </location>
</feature>
<dbReference type="PANTHER" id="PTHR19328">
    <property type="entry name" value="HEDGEHOG-INTERACTING PROTEIN"/>
    <property type="match status" value="1"/>
</dbReference>
<evidence type="ECO:0000256" key="1">
    <source>
        <dbReference type="SAM" id="SignalP"/>
    </source>
</evidence>
<keyword evidence="1" id="KW-0732">Signal</keyword>
<dbReference type="SUPFAM" id="SSF50952">
    <property type="entry name" value="Soluble quinoprotein glucose dehydrogenase"/>
    <property type="match status" value="1"/>
</dbReference>
<feature type="domain" description="Glucose/Sorbosone dehydrogenase" evidence="2">
    <location>
        <begin position="51"/>
        <end position="378"/>
    </location>
</feature>
<reference evidence="3 4" key="1">
    <citation type="submission" date="2019-07" db="EMBL/GenBank/DDBJ databases">
        <authorList>
            <person name="Yang M."/>
            <person name="Zhao D."/>
            <person name="Xiang H."/>
        </authorList>
    </citation>
    <scope>NUCLEOTIDE SEQUENCE [LARGE SCALE GENOMIC DNA]</scope>
    <source>
        <strain evidence="3 4">IM1326</strain>
    </source>
</reference>
<sequence length="382" mass="42229">MTIARKTSAVFIALSLMWVYSPTVSKAIDADTDNQDAPAYELATLETRIAFPWSLAFLPNETMLVTSRSGTLWHIDEASAERTDVTPELPDLLADGQAGLFEVALSPSFARDRTVFLSWACGTLRANNTCLGKGFWNGSEITNFHVIFRASPDKRGNAHYGGRIAFLPDDSLLLTLGDGFDYREEAQRLGNHLGSVVRLEIDGTVPSDNPLISNPKAKPEIYTFGHRNVQGVAWHPQRQAVFVSEHGPRGGDEINLLRGGQNYGWPLVTGGVDYTGAKITPYQSLPGLTGPEYEWTPSIAPSGLMVYHGAMFTDWYGDFLVPALAAKKVVRLRYHDNQLTTEEVLFTELNARIRYITMHPETGALYLLTDHADGKIIKVTRN</sequence>
<feature type="chain" id="PRO_5022149520" evidence="1">
    <location>
        <begin position="28"/>
        <end position="382"/>
    </location>
</feature>
<evidence type="ECO:0000259" key="2">
    <source>
        <dbReference type="Pfam" id="PF07995"/>
    </source>
</evidence>
<comment type="caution">
    <text evidence="3">The sequence shown here is derived from an EMBL/GenBank/DDBJ whole genome shotgun (WGS) entry which is preliminary data.</text>
</comment>
<organism evidence="3 4">
    <name type="scientific">Aliidiomarina halalkaliphila</name>
    <dbReference type="NCBI Taxonomy" id="2593535"/>
    <lineage>
        <taxon>Bacteria</taxon>
        <taxon>Pseudomonadati</taxon>
        <taxon>Pseudomonadota</taxon>
        <taxon>Gammaproteobacteria</taxon>
        <taxon>Alteromonadales</taxon>
        <taxon>Idiomarinaceae</taxon>
        <taxon>Aliidiomarina</taxon>
    </lineage>
</organism>
<evidence type="ECO:0000313" key="3">
    <source>
        <dbReference type="EMBL" id="TRW47975.1"/>
    </source>
</evidence>
<dbReference type="EMBL" id="VJWL01000005">
    <property type="protein sequence ID" value="TRW47975.1"/>
    <property type="molecule type" value="Genomic_DNA"/>
</dbReference>
<dbReference type="InterPro" id="IPR011042">
    <property type="entry name" value="6-blade_b-propeller_TolB-like"/>
</dbReference>
<dbReference type="Proteomes" id="UP000320359">
    <property type="component" value="Unassembled WGS sequence"/>
</dbReference>
<protein>
    <submittedName>
        <fullName evidence="3">PQQ-dependent sugar dehydrogenase</fullName>
    </submittedName>
</protein>